<reference evidence="1 2" key="1">
    <citation type="submission" date="2017-04" db="EMBL/GenBank/DDBJ databases">
        <authorList>
            <person name="Afonso C.L."/>
            <person name="Miller P.J."/>
            <person name="Scott M.A."/>
            <person name="Spackman E."/>
            <person name="Goraichik I."/>
            <person name="Dimitrov K.M."/>
            <person name="Suarez D.L."/>
            <person name="Swayne D.E."/>
        </authorList>
    </citation>
    <scope>NUCLEOTIDE SEQUENCE [LARGE SCALE GENOMIC DNA]</scope>
    <source>
        <strain evidence="1 2">B5P</strain>
    </source>
</reference>
<gene>
    <name evidence="1" type="ORF">SAMN02982922_1549</name>
</gene>
<sequence length="82" mass="9406">MGINIKNERVEELARRLAMQTNQSITGAIEQALNGELRRLEIQDDYATRKARIREIIRRSGPTPPGVTSDHSDFYDEFGLFK</sequence>
<dbReference type="AlphaFoldDB" id="A0A1X7NCV0"/>
<dbReference type="OrthoDB" id="7998884at2"/>
<dbReference type="EMBL" id="FXBL01000004">
    <property type="protein sequence ID" value="SMH35046.1"/>
    <property type="molecule type" value="Genomic_DNA"/>
</dbReference>
<proteinExistence type="predicted"/>
<protein>
    <recommendedName>
        <fullName evidence="3">Rv0623-like transcription factor</fullName>
    </recommendedName>
</protein>
<organism evidence="1 2">
    <name type="scientific">Mesorhizobium australicum</name>
    <dbReference type="NCBI Taxonomy" id="536018"/>
    <lineage>
        <taxon>Bacteria</taxon>
        <taxon>Pseudomonadati</taxon>
        <taxon>Pseudomonadota</taxon>
        <taxon>Alphaproteobacteria</taxon>
        <taxon>Hyphomicrobiales</taxon>
        <taxon>Phyllobacteriaceae</taxon>
        <taxon>Mesorhizobium</taxon>
    </lineage>
</organism>
<dbReference type="Pfam" id="PF07704">
    <property type="entry name" value="PSK_trans_fac"/>
    <property type="match status" value="1"/>
</dbReference>
<evidence type="ECO:0008006" key="3">
    <source>
        <dbReference type="Google" id="ProtNLM"/>
    </source>
</evidence>
<dbReference type="RefSeq" id="WP_085463635.1">
    <property type="nucleotide sequence ID" value="NZ_FXBL01000004.1"/>
</dbReference>
<evidence type="ECO:0000313" key="1">
    <source>
        <dbReference type="EMBL" id="SMH35046.1"/>
    </source>
</evidence>
<dbReference type="InterPro" id="IPR011660">
    <property type="entry name" value="VapB-like"/>
</dbReference>
<evidence type="ECO:0000313" key="2">
    <source>
        <dbReference type="Proteomes" id="UP000193083"/>
    </source>
</evidence>
<name>A0A1X7NCV0_9HYPH</name>
<accession>A0A1X7NCV0</accession>
<dbReference type="Proteomes" id="UP000193083">
    <property type="component" value="Unassembled WGS sequence"/>
</dbReference>
<keyword evidence="2" id="KW-1185">Reference proteome</keyword>